<dbReference type="Gene3D" id="3.30.750.24">
    <property type="entry name" value="STAS domain"/>
    <property type="match status" value="1"/>
</dbReference>
<feature type="domain" description="STAS" evidence="1">
    <location>
        <begin position="1"/>
        <end position="109"/>
    </location>
</feature>
<evidence type="ECO:0000313" key="2">
    <source>
        <dbReference type="EMBL" id="STY69994.1"/>
    </source>
</evidence>
<dbReference type="PANTHER" id="PTHR33495">
    <property type="entry name" value="ANTI-SIGMA FACTOR ANTAGONIST TM_1081-RELATED-RELATED"/>
    <property type="match status" value="1"/>
</dbReference>
<organism evidence="2 3">
    <name type="scientific">Megamonas hypermegale</name>
    <dbReference type="NCBI Taxonomy" id="158847"/>
    <lineage>
        <taxon>Bacteria</taxon>
        <taxon>Bacillati</taxon>
        <taxon>Bacillota</taxon>
        <taxon>Negativicutes</taxon>
        <taxon>Selenomonadales</taxon>
        <taxon>Selenomonadaceae</taxon>
        <taxon>Megamonas</taxon>
    </lineage>
</organism>
<dbReference type="CDD" id="cd07043">
    <property type="entry name" value="STAS_anti-anti-sigma_factors"/>
    <property type="match status" value="1"/>
</dbReference>
<dbReference type="InterPro" id="IPR002645">
    <property type="entry name" value="STAS_dom"/>
</dbReference>
<sequence length="113" mass="12613">METRTNQKEKLHIIAIKGKLDISTAQQAKIEILDKMTSGDNIIIDMSDCNYISNYGLYLLSNIANKAKLLNIKAIFVSIIDKISEIFDLTGLTDTIELAPSIDDAIKKYALIH</sequence>
<accession>A0A378NNJ7</accession>
<protein>
    <submittedName>
        <fullName evidence="2">Anti-anti-sigma regulatory factor (Antagonist of anti-sigma factor)</fullName>
    </submittedName>
</protein>
<dbReference type="AlphaFoldDB" id="A0A378NNJ7"/>
<dbReference type="InterPro" id="IPR036513">
    <property type="entry name" value="STAS_dom_sf"/>
</dbReference>
<evidence type="ECO:0000259" key="1">
    <source>
        <dbReference type="PROSITE" id="PS50801"/>
    </source>
</evidence>
<name>A0A378NNJ7_9FIRM</name>
<gene>
    <name evidence="2" type="ORF">NCTC10571_00074</name>
</gene>
<dbReference type="PROSITE" id="PS50801">
    <property type="entry name" value="STAS"/>
    <property type="match status" value="1"/>
</dbReference>
<proteinExistence type="predicted"/>
<dbReference type="SUPFAM" id="SSF52091">
    <property type="entry name" value="SpoIIaa-like"/>
    <property type="match status" value="1"/>
</dbReference>
<dbReference type="RefSeq" id="WP_018999264.1">
    <property type="nucleotide sequence ID" value="NZ_UGPP01000001.1"/>
</dbReference>
<dbReference type="Proteomes" id="UP000255234">
    <property type="component" value="Unassembled WGS sequence"/>
</dbReference>
<reference evidence="2 3" key="1">
    <citation type="submission" date="2018-06" db="EMBL/GenBank/DDBJ databases">
        <authorList>
            <consortium name="Pathogen Informatics"/>
            <person name="Doyle S."/>
        </authorList>
    </citation>
    <scope>NUCLEOTIDE SEQUENCE [LARGE SCALE GENOMIC DNA]</scope>
    <source>
        <strain evidence="2 3">NCTC10571</strain>
    </source>
</reference>
<dbReference type="Pfam" id="PF01740">
    <property type="entry name" value="STAS"/>
    <property type="match status" value="1"/>
</dbReference>
<dbReference type="GO" id="GO:0043856">
    <property type="term" value="F:anti-sigma factor antagonist activity"/>
    <property type="evidence" value="ECO:0007669"/>
    <property type="project" value="TreeGrafter"/>
</dbReference>
<evidence type="ECO:0000313" key="3">
    <source>
        <dbReference type="Proteomes" id="UP000255234"/>
    </source>
</evidence>
<dbReference type="EMBL" id="UGPP01000001">
    <property type="protein sequence ID" value="STY69994.1"/>
    <property type="molecule type" value="Genomic_DNA"/>
</dbReference>